<keyword evidence="4" id="KW-0812">Transmembrane</keyword>
<gene>
    <name evidence="11" type="ORF">ZEAMMB73_Zm00001d004538</name>
</gene>
<evidence type="ECO:0000256" key="7">
    <source>
        <dbReference type="ARBA" id="ARBA00023002"/>
    </source>
</evidence>
<evidence type="ECO:0000256" key="9">
    <source>
        <dbReference type="ARBA" id="ARBA00023033"/>
    </source>
</evidence>
<dbReference type="SUPFAM" id="SSF48264">
    <property type="entry name" value="Cytochrome P450"/>
    <property type="match status" value="2"/>
</dbReference>
<name>A0A1D6EFY1_MAIZE</name>
<reference evidence="11" key="1">
    <citation type="submission" date="2015-12" db="EMBL/GenBank/DDBJ databases">
        <title>Update maize B73 reference genome by single molecule sequencing technologies.</title>
        <authorList>
            <consortium name="Maize Genome Sequencing Project"/>
            <person name="Ware D."/>
        </authorList>
    </citation>
    <scope>NUCLEOTIDE SEQUENCE [LARGE SCALE GENOMIC DNA]</scope>
    <source>
        <tissue evidence="11">Seedling</tissue>
    </source>
</reference>
<keyword evidence="6" id="KW-1133">Transmembrane helix</keyword>
<dbReference type="Pfam" id="PF00067">
    <property type="entry name" value="p450"/>
    <property type="match status" value="2"/>
</dbReference>
<evidence type="ECO:0000256" key="2">
    <source>
        <dbReference type="ARBA" id="ARBA00010617"/>
    </source>
</evidence>
<proteinExistence type="inferred from homology"/>
<evidence type="ECO:0000256" key="3">
    <source>
        <dbReference type="ARBA" id="ARBA00022617"/>
    </source>
</evidence>
<dbReference type="GO" id="GO:0020037">
    <property type="term" value="F:heme binding"/>
    <property type="evidence" value="ECO:0007669"/>
    <property type="project" value="InterPro"/>
</dbReference>
<evidence type="ECO:0000256" key="10">
    <source>
        <dbReference type="ARBA" id="ARBA00023136"/>
    </source>
</evidence>
<keyword evidence="3" id="KW-0349">Heme</keyword>
<dbReference type="PANTHER" id="PTHR24282">
    <property type="entry name" value="CYTOCHROME P450 FAMILY MEMBER"/>
    <property type="match status" value="1"/>
</dbReference>
<evidence type="ECO:0000313" key="11">
    <source>
        <dbReference type="EMBL" id="ONM19087.1"/>
    </source>
</evidence>
<keyword evidence="10" id="KW-0472">Membrane</keyword>
<dbReference type="EMBL" id="CM007648">
    <property type="protein sequence ID" value="ONM19087.1"/>
    <property type="molecule type" value="Genomic_DNA"/>
</dbReference>
<dbReference type="InterPro" id="IPR036396">
    <property type="entry name" value="Cyt_P450_sf"/>
</dbReference>
<sequence>MSFLSVHQLDGANQSPSYCSAPEDFIVDNCKNIYFAGHKTTAVTATWCLMLLAAHPDWQDRARAEVLEVCRGQTAMDIDVLRQLKIVYHYLEPLGLFSMEEGALYQAECCTQLALMLDGANQSPSYCSAPEDFIVDNCKNIYFAGHKTTTVTATWCLMLLAAHPDWQDRARAEVLEVCRGQAAMDIDVLRQLKIVYHYLEPLGLFSMEEAP</sequence>
<keyword evidence="8" id="KW-0408">Iron</keyword>
<evidence type="ECO:0000256" key="8">
    <source>
        <dbReference type="ARBA" id="ARBA00023004"/>
    </source>
</evidence>
<comment type="similarity">
    <text evidence="2">Belongs to the cytochrome P450 family.</text>
</comment>
<dbReference type="GO" id="GO:0006629">
    <property type="term" value="P:lipid metabolic process"/>
    <property type="evidence" value="ECO:0007669"/>
    <property type="project" value="UniProtKB-ARBA"/>
</dbReference>
<dbReference type="InterPro" id="IPR001128">
    <property type="entry name" value="Cyt_P450"/>
</dbReference>
<protein>
    <submittedName>
        <fullName evidence="11">Uncharacterized protein</fullName>
    </submittedName>
</protein>
<keyword evidence="5" id="KW-0479">Metal-binding</keyword>
<keyword evidence="9" id="KW-0503">Monooxygenase</keyword>
<dbReference type="InParanoid" id="A0A1D6EFY1"/>
<accession>A0A1D6EFY1</accession>
<dbReference type="GO" id="GO:0016705">
    <property type="term" value="F:oxidoreductase activity, acting on paired donors, with incorporation or reduction of molecular oxygen"/>
    <property type="evidence" value="ECO:0007669"/>
    <property type="project" value="InterPro"/>
</dbReference>
<evidence type="ECO:0000256" key="6">
    <source>
        <dbReference type="ARBA" id="ARBA00022989"/>
    </source>
</evidence>
<keyword evidence="7" id="KW-0560">Oxidoreductase</keyword>
<dbReference type="ExpressionAtlas" id="A0A1D6EFY1">
    <property type="expression patterns" value="baseline and differential"/>
</dbReference>
<dbReference type="GO" id="GO:0016020">
    <property type="term" value="C:membrane"/>
    <property type="evidence" value="ECO:0007669"/>
    <property type="project" value="UniProtKB-SubCell"/>
</dbReference>
<evidence type="ECO:0000256" key="4">
    <source>
        <dbReference type="ARBA" id="ARBA00022692"/>
    </source>
</evidence>
<dbReference type="GO" id="GO:0004497">
    <property type="term" value="F:monooxygenase activity"/>
    <property type="evidence" value="ECO:0007669"/>
    <property type="project" value="UniProtKB-KW"/>
</dbReference>
<dbReference type="GO" id="GO:0005506">
    <property type="term" value="F:iron ion binding"/>
    <property type="evidence" value="ECO:0007669"/>
    <property type="project" value="InterPro"/>
</dbReference>
<comment type="subcellular location">
    <subcellularLocation>
        <location evidence="1">Membrane</location>
    </subcellularLocation>
</comment>
<evidence type="ECO:0000256" key="5">
    <source>
        <dbReference type="ARBA" id="ARBA00022723"/>
    </source>
</evidence>
<dbReference type="InterPro" id="IPR050665">
    <property type="entry name" value="Cytochrome_P450_Monooxygen"/>
</dbReference>
<organism evidence="11">
    <name type="scientific">Zea mays</name>
    <name type="common">Maize</name>
    <dbReference type="NCBI Taxonomy" id="4577"/>
    <lineage>
        <taxon>Eukaryota</taxon>
        <taxon>Viridiplantae</taxon>
        <taxon>Streptophyta</taxon>
        <taxon>Embryophyta</taxon>
        <taxon>Tracheophyta</taxon>
        <taxon>Spermatophyta</taxon>
        <taxon>Magnoliopsida</taxon>
        <taxon>Liliopsida</taxon>
        <taxon>Poales</taxon>
        <taxon>Poaceae</taxon>
        <taxon>PACMAD clade</taxon>
        <taxon>Panicoideae</taxon>
        <taxon>Andropogonodae</taxon>
        <taxon>Andropogoneae</taxon>
        <taxon>Tripsacinae</taxon>
        <taxon>Zea</taxon>
    </lineage>
</organism>
<dbReference type="Gene3D" id="1.10.630.10">
    <property type="entry name" value="Cytochrome P450"/>
    <property type="match status" value="2"/>
</dbReference>
<evidence type="ECO:0000256" key="1">
    <source>
        <dbReference type="ARBA" id="ARBA00004370"/>
    </source>
</evidence>
<dbReference type="PANTHER" id="PTHR24282:SF99">
    <property type="entry name" value="CYTOCHROME P450 714A1"/>
    <property type="match status" value="1"/>
</dbReference>
<dbReference type="AlphaFoldDB" id="A0A1D6EFY1"/>